<dbReference type="EMBL" id="JAYMGO010000005">
    <property type="protein sequence ID" value="KAL1273917.1"/>
    <property type="molecule type" value="Genomic_DNA"/>
</dbReference>
<keyword evidence="4" id="KW-1185">Reference proteome</keyword>
<feature type="signal peptide" evidence="2">
    <location>
        <begin position="1"/>
        <end position="21"/>
    </location>
</feature>
<dbReference type="Proteomes" id="UP001558613">
    <property type="component" value="Unassembled WGS sequence"/>
</dbReference>
<feature type="transmembrane region" description="Helical" evidence="1">
    <location>
        <begin position="41"/>
        <end position="63"/>
    </location>
</feature>
<evidence type="ECO:0000256" key="2">
    <source>
        <dbReference type="SAM" id="SignalP"/>
    </source>
</evidence>
<feature type="chain" id="PRO_5045639404" evidence="2">
    <location>
        <begin position="22"/>
        <end position="69"/>
    </location>
</feature>
<reference evidence="3 4" key="1">
    <citation type="submission" date="2023-09" db="EMBL/GenBank/DDBJ databases">
        <authorList>
            <person name="Wang M."/>
        </authorList>
    </citation>
    <scope>NUCLEOTIDE SEQUENCE [LARGE SCALE GENOMIC DNA]</scope>
    <source>
        <strain evidence="3">GT-2023</strain>
        <tissue evidence="3">Liver</tissue>
    </source>
</reference>
<name>A0ABR3NAF9_9TELE</name>
<organism evidence="3 4">
    <name type="scientific">Cirrhinus molitorella</name>
    <name type="common">mud carp</name>
    <dbReference type="NCBI Taxonomy" id="172907"/>
    <lineage>
        <taxon>Eukaryota</taxon>
        <taxon>Metazoa</taxon>
        <taxon>Chordata</taxon>
        <taxon>Craniata</taxon>
        <taxon>Vertebrata</taxon>
        <taxon>Euteleostomi</taxon>
        <taxon>Actinopterygii</taxon>
        <taxon>Neopterygii</taxon>
        <taxon>Teleostei</taxon>
        <taxon>Ostariophysi</taxon>
        <taxon>Cypriniformes</taxon>
        <taxon>Cyprinidae</taxon>
        <taxon>Labeoninae</taxon>
        <taxon>Labeonini</taxon>
        <taxon>Cirrhinus</taxon>
    </lineage>
</organism>
<keyword evidence="1" id="KW-0472">Membrane</keyword>
<comment type="caution">
    <text evidence="3">The sequence shown here is derived from an EMBL/GenBank/DDBJ whole genome shotgun (WGS) entry which is preliminary data.</text>
</comment>
<evidence type="ECO:0000313" key="3">
    <source>
        <dbReference type="EMBL" id="KAL1273917.1"/>
    </source>
</evidence>
<sequence>MSARLICLIVCCETLFQFGNAQLGESKVHDRPYEVLLRQNLVLLISVLSTLLVVMIGMAVCVYKPLRRR</sequence>
<accession>A0ABR3NAF9</accession>
<keyword evidence="2" id="KW-0732">Signal</keyword>
<keyword evidence="1" id="KW-0812">Transmembrane</keyword>
<evidence type="ECO:0000313" key="4">
    <source>
        <dbReference type="Proteomes" id="UP001558613"/>
    </source>
</evidence>
<protein>
    <submittedName>
        <fullName evidence="3">Uncharacterized protein</fullName>
    </submittedName>
</protein>
<proteinExistence type="predicted"/>
<keyword evidence="1" id="KW-1133">Transmembrane helix</keyword>
<gene>
    <name evidence="3" type="ORF">QQF64_026731</name>
</gene>
<evidence type="ECO:0000256" key="1">
    <source>
        <dbReference type="SAM" id="Phobius"/>
    </source>
</evidence>